<keyword evidence="4 10" id="KW-0812">Transmembrane</keyword>
<proteinExistence type="predicted"/>
<evidence type="ECO:0000256" key="7">
    <source>
        <dbReference type="ARBA" id="ARBA00023136"/>
    </source>
</evidence>
<keyword evidence="5 10" id="KW-1133">Transmembrane helix</keyword>
<keyword evidence="3" id="KW-0963">Cytoplasm</keyword>
<dbReference type="InParanoid" id="A0A6P7Z238"/>
<evidence type="ECO:0000256" key="5">
    <source>
        <dbReference type="ARBA" id="ARBA00022989"/>
    </source>
</evidence>
<feature type="compositionally biased region" description="Low complexity" evidence="9">
    <location>
        <begin position="1184"/>
        <end position="1203"/>
    </location>
</feature>
<dbReference type="Pfam" id="PF05781">
    <property type="entry name" value="MRVI1"/>
    <property type="match status" value="1"/>
</dbReference>
<feature type="coiled-coil region" evidence="8">
    <location>
        <begin position="363"/>
        <end position="537"/>
    </location>
</feature>
<protein>
    <submittedName>
        <fullName evidence="14">Lymphoid-restricted membrane protein isoform X1</fullName>
    </submittedName>
</protein>
<dbReference type="GO" id="GO:0005789">
    <property type="term" value="C:endoplasmic reticulum membrane"/>
    <property type="evidence" value="ECO:0007669"/>
    <property type="project" value="TreeGrafter"/>
</dbReference>
<dbReference type="InterPro" id="IPR028168">
    <property type="entry name" value="KASH5_CC"/>
</dbReference>
<dbReference type="InterPro" id="IPR039508">
    <property type="entry name" value="KASH5_EF-hand-like_dom"/>
</dbReference>
<keyword evidence="6 8" id="KW-0175">Coiled coil</keyword>
<feature type="compositionally biased region" description="Polar residues" evidence="9">
    <location>
        <begin position="933"/>
        <end position="942"/>
    </location>
</feature>
<evidence type="ECO:0000256" key="1">
    <source>
        <dbReference type="ARBA" id="ARBA00004167"/>
    </source>
</evidence>
<evidence type="ECO:0000256" key="2">
    <source>
        <dbReference type="ARBA" id="ARBA00004496"/>
    </source>
</evidence>
<keyword evidence="13" id="KW-1185">Reference proteome</keyword>
<evidence type="ECO:0000313" key="14">
    <source>
        <dbReference type="RefSeq" id="XP_030069834.1"/>
    </source>
</evidence>
<keyword evidence="7 10" id="KW-0472">Membrane</keyword>
<dbReference type="GeneID" id="115477243"/>
<evidence type="ECO:0000256" key="3">
    <source>
        <dbReference type="ARBA" id="ARBA00022490"/>
    </source>
</evidence>
<feature type="region of interest" description="Disordered" evidence="9">
    <location>
        <begin position="1171"/>
        <end position="1234"/>
    </location>
</feature>
<dbReference type="RefSeq" id="XP_030069834.1">
    <property type="nucleotide sequence ID" value="XM_030213974.1"/>
</dbReference>
<feature type="domain" description="Protein KASH5 EF-hand-like" evidence="11">
    <location>
        <begin position="221"/>
        <end position="286"/>
    </location>
</feature>
<evidence type="ECO:0000259" key="11">
    <source>
        <dbReference type="Pfam" id="PF14658"/>
    </source>
</evidence>
<feature type="coiled-coil region" evidence="8">
    <location>
        <begin position="1138"/>
        <end position="1165"/>
    </location>
</feature>
<evidence type="ECO:0000256" key="6">
    <source>
        <dbReference type="ARBA" id="ARBA00023054"/>
    </source>
</evidence>
<gene>
    <name evidence="14" type="primary">LRMP</name>
</gene>
<feature type="coiled-coil region" evidence="8">
    <location>
        <begin position="713"/>
        <end position="789"/>
    </location>
</feature>
<dbReference type="Proteomes" id="UP000515156">
    <property type="component" value="Chromosome 9"/>
</dbReference>
<dbReference type="InterPro" id="IPR008677">
    <property type="entry name" value="MRVI1"/>
</dbReference>
<dbReference type="OrthoDB" id="10062605at2759"/>
<dbReference type="Pfam" id="PF14662">
    <property type="entry name" value="KASH_CCD"/>
    <property type="match status" value="1"/>
</dbReference>
<evidence type="ECO:0000259" key="12">
    <source>
        <dbReference type="Pfam" id="PF14662"/>
    </source>
</evidence>
<evidence type="ECO:0000256" key="10">
    <source>
        <dbReference type="SAM" id="Phobius"/>
    </source>
</evidence>
<feature type="domain" description="KASH5-like coiled-coil" evidence="12">
    <location>
        <begin position="345"/>
        <end position="534"/>
    </location>
</feature>
<dbReference type="PANTHER" id="PTHR15352:SF3">
    <property type="entry name" value="INOSITOL 1,4,5-TRIPHOSPHATE RECEPTOR ASSOCIATED 2"/>
    <property type="match status" value="1"/>
</dbReference>
<evidence type="ECO:0000256" key="8">
    <source>
        <dbReference type="SAM" id="Coils"/>
    </source>
</evidence>
<reference evidence="14" key="1">
    <citation type="submission" date="2025-08" db="UniProtKB">
        <authorList>
            <consortium name="RefSeq"/>
        </authorList>
    </citation>
    <scope>IDENTIFICATION</scope>
</reference>
<feature type="transmembrane region" description="Helical" evidence="10">
    <location>
        <begin position="1351"/>
        <end position="1371"/>
    </location>
</feature>
<name>A0A6P7Z238_9AMPH</name>
<dbReference type="KEGG" id="muo:115477243"/>
<feature type="region of interest" description="Disordered" evidence="9">
    <location>
        <begin position="920"/>
        <end position="942"/>
    </location>
</feature>
<dbReference type="PANTHER" id="PTHR15352">
    <property type="entry name" value="LYMPHOID-RESTRICTED MEMBRANE PROTEIN, JAW1"/>
    <property type="match status" value="1"/>
</dbReference>
<dbReference type="Pfam" id="PF14658">
    <property type="entry name" value="EF-hand_9"/>
    <property type="match status" value="1"/>
</dbReference>
<evidence type="ECO:0000313" key="13">
    <source>
        <dbReference type="Proteomes" id="UP000515156"/>
    </source>
</evidence>
<comment type="subcellular location">
    <subcellularLocation>
        <location evidence="2">Cytoplasm</location>
    </subcellularLocation>
    <subcellularLocation>
        <location evidence="1">Membrane</location>
        <topology evidence="1">Single-pass membrane protein</topology>
    </subcellularLocation>
</comment>
<dbReference type="CTD" id="4033"/>
<evidence type="ECO:0000256" key="9">
    <source>
        <dbReference type="SAM" id="MobiDB-lite"/>
    </source>
</evidence>
<sequence>MASENGAVIKRHNPVDSICRKIKTIQMRDQESNPTLQIPKFQSRSYDSPQTSIKKNLEVALKNRTVKVSEKSSATLFSPDSVSSQHAQYLSPSLKWNADPHLIHSPSVTLNKGRAGNQWPLCHAQSCSTPLGRRKGLHSTFPQTLVSSVEFKNLICEDHNKSASHNSGSYVLDQKFEQDALPSPVERRLSLNRKGRGMRCVFENKTEMTEVSLICEEDLLNSIFHACDIQRRGKVSVSKVMDYLRYTTSRGTEDSGLDELCNMLDPEKKDISMDLDTYHAIMKEWIEDCRNKGCERTAREETVDAEDSMFKLHESMIAARRASGMNVTSGSLEALGGDMSKGDLETSDLITCVADLQFNNQKLQEQYCKLKMAMENMEEVNNRLMEENEELHNQAKSAQQAIARAKSLKDELEEMKTNLNLSEEKSAKILAQNKQLEKDNLLYIHKIASLQEETIKGALDLDGLREKTEELFRNNAELQMQLQEYENLLASKDTDLHKKQLHIEELKSSLVEYTSITETLRTEKAKLTSSIQQMQQELISDDFRSSAAYKYKHNIMEQMNCLLSELEFAQQSPEVNGSGWMYSFGHTTLDETLDREVLLLMQGPGPQQVEELKTSIQILQEDASGIADLLVSSFQQTAESEINQILEIIRRELKEKRDYWIEKLGLLEKQCASLGQEFIKMAGNLRRTRTEQFYMKKELSSRLHEVETLKILQQEAVEKADTLECQLQQATRQLEDAYKQVSEQDGVLCSAQKAAESLQGKLEEVITEQQNLQALNTSLSNTCQALQQKVKEQTTIQSLREKLSEGHLCGLCKKCCYKRFLIKDHCWHRRHWTSKAPCWYTRLLDALTLEGLHSDTRLHTICTCVEASAWYKFETEDLRKECVSDNVLLNTHTCHLFSGIQSDVDLPCVKMETVFSKESIEEQPSEVELEPSGNITQRGVHSTSVPISSDTSLVHEIDHLSTILDKQTLPWNILKPDLESKEMKAGSEQTPGEFTKSPYKSSEGYSTCSAPLQSSRKVKFDTKDMGSTSEKETEAEFLRLSLSFTCDLFTLEKRLQLEQRSRDLAEENLKKEISNCLKLLESLTSICEEEHQSQEIIKKLEKSLEFLDHHTARVARRAEMLGAIHQESRVSKAVEVMIQHVENLKRMYVKEHAELEELKKILQQNERSFGSLGERDESQNKFPSSLSSKPSSLRRVSISSSPKNTGNSGSDLPLAQLPEGTGIEENDDKLNRRSNSWRLMGSKQNEKRPSLQRLNSTRVWAEHEEAQSIKECEHSSELPDPEIKEEKARKLSLAGKHAPNIKVYSVPVLRSFKDTFKCQTRSFGYNTLWFNKLSLWASGFKTSFFKINATLWVSLLLVLLLAAFISFLTGLSFQKHVDAAPVGTGDAWTSLQQLLWPYAGLRHNGQPPV</sequence>
<evidence type="ECO:0000256" key="4">
    <source>
        <dbReference type="ARBA" id="ARBA00022692"/>
    </source>
</evidence>
<accession>A0A6P7Z238</accession>
<organism evidence="13 14">
    <name type="scientific">Microcaecilia unicolor</name>
    <dbReference type="NCBI Taxonomy" id="1415580"/>
    <lineage>
        <taxon>Eukaryota</taxon>
        <taxon>Metazoa</taxon>
        <taxon>Chordata</taxon>
        <taxon>Craniata</taxon>
        <taxon>Vertebrata</taxon>
        <taxon>Euteleostomi</taxon>
        <taxon>Amphibia</taxon>
        <taxon>Gymnophiona</taxon>
        <taxon>Siphonopidae</taxon>
        <taxon>Microcaecilia</taxon>
    </lineage>
</organism>